<dbReference type="PANTHER" id="PTHR21503:SF8">
    <property type="entry name" value="F-BOX ASSOCIATED DOMAIN-CONTAINING PROTEIN-RELATED"/>
    <property type="match status" value="1"/>
</dbReference>
<proteinExistence type="predicted"/>
<name>A0A2G5U918_9PELO</name>
<dbReference type="Pfam" id="PF07735">
    <property type="entry name" value="FBA_2"/>
    <property type="match status" value="1"/>
</dbReference>
<keyword evidence="3" id="KW-1185">Reference proteome</keyword>
<reference evidence="3" key="1">
    <citation type="submission" date="2017-10" db="EMBL/GenBank/DDBJ databases">
        <title>Rapid genome shrinkage in a self-fertile nematode reveals novel sperm competition proteins.</title>
        <authorList>
            <person name="Yin D."/>
            <person name="Schwarz E.M."/>
            <person name="Thomas C.G."/>
            <person name="Felde R.L."/>
            <person name="Korf I.F."/>
            <person name="Cutter A.D."/>
            <person name="Schartner C.M."/>
            <person name="Ralston E.J."/>
            <person name="Meyer B.J."/>
            <person name="Haag E.S."/>
        </authorList>
    </citation>
    <scope>NUCLEOTIDE SEQUENCE [LARGE SCALE GENOMIC DNA]</scope>
    <source>
        <strain evidence="3">JU1422</strain>
    </source>
</reference>
<dbReference type="Proteomes" id="UP000230233">
    <property type="component" value="Chromosome IV"/>
</dbReference>
<dbReference type="InterPro" id="IPR001810">
    <property type="entry name" value="F-box_dom"/>
</dbReference>
<organism evidence="2 3">
    <name type="scientific">Caenorhabditis nigoni</name>
    <dbReference type="NCBI Taxonomy" id="1611254"/>
    <lineage>
        <taxon>Eukaryota</taxon>
        <taxon>Metazoa</taxon>
        <taxon>Ecdysozoa</taxon>
        <taxon>Nematoda</taxon>
        <taxon>Chromadorea</taxon>
        <taxon>Rhabditida</taxon>
        <taxon>Rhabditina</taxon>
        <taxon>Rhabditomorpha</taxon>
        <taxon>Rhabditoidea</taxon>
        <taxon>Rhabditidae</taxon>
        <taxon>Peloderinae</taxon>
        <taxon>Caenorhabditis</taxon>
    </lineage>
</organism>
<dbReference type="AlphaFoldDB" id="A0A2G5U918"/>
<dbReference type="PANTHER" id="PTHR21503">
    <property type="entry name" value="F-BOX-CONTAINING HYPOTHETICAL PROTEIN C.ELEGANS"/>
    <property type="match status" value="1"/>
</dbReference>
<dbReference type="Pfam" id="PF00646">
    <property type="entry name" value="F-box"/>
    <property type="match status" value="1"/>
</dbReference>
<comment type="caution">
    <text evidence="2">The sequence shown here is derived from an EMBL/GenBank/DDBJ whole genome shotgun (WGS) entry which is preliminary data.</text>
</comment>
<evidence type="ECO:0000259" key="1">
    <source>
        <dbReference type="PROSITE" id="PS50181"/>
    </source>
</evidence>
<dbReference type="InterPro" id="IPR012885">
    <property type="entry name" value="F-box_Sdz-33"/>
</dbReference>
<dbReference type="PROSITE" id="PS50181">
    <property type="entry name" value="FBOX"/>
    <property type="match status" value="1"/>
</dbReference>
<accession>A0A2G5U918</accession>
<dbReference type="EMBL" id="PDUG01000004">
    <property type="protein sequence ID" value="PIC36024.1"/>
    <property type="molecule type" value="Genomic_DNA"/>
</dbReference>
<gene>
    <name evidence="2" type="primary">Cnig_chr_IV.g15178</name>
    <name evidence="2" type="ORF">B9Z55_015178</name>
</gene>
<protein>
    <recommendedName>
        <fullName evidence="1">F-box domain-containing protein</fullName>
    </recommendedName>
</protein>
<sequence>MEYGVLGKALEWGEMNWIENWETDRMMMVRKRKCGWEGRTVLRTPFVVISEIISLLEPNEIVNASFCSKNLKSILKKHFRQRKPSKWRLFMRDCDSCGQVNIDKWECSRGVPVLSAKHILEQNESDHKLVETNGYKRDFSSEFPVLYFEDRVMGLKMIVEYATDLFNLDIYGLFIDTNGTWAINWINNRQEKMLECLWTVNPDYNSNVDEALDYVLRNARASDYFILEDNVSDNFRFNGKLGPIDYLYIPETGHWVTLQNLMNFDIVKIIIEESRLSVSDLNSFLRHWQAGGSHRLTFLELEFKNDMNFEFDEDLELVETGQTIDYLLSEGEIIQLNFGYSIQRMDGVKATISWKSLESRRFLMVVWHEGVQPIHQNNHIIYIHQEDLLE</sequence>
<evidence type="ECO:0000313" key="3">
    <source>
        <dbReference type="Proteomes" id="UP000230233"/>
    </source>
</evidence>
<evidence type="ECO:0000313" key="2">
    <source>
        <dbReference type="EMBL" id="PIC36024.1"/>
    </source>
</evidence>
<feature type="domain" description="F-box" evidence="1">
    <location>
        <begin position="38"/>
        <end position="90"/>
    </location>
</feature>